<evidence type="ECO:0000256" key="1">
    <source>
        <dbReference type="SAM" id="MobiDB-lite"/>
    </source>
</evidence>
<evidence type="ECO:0000313" key="4">
    <source>
        <dbReference type="Proteomes" id="UP000006892"/>
    </source>
</evidence>
<feature type="transmembrane region" description="Helical" evidence="2">
    <location>
        <begin position="181"/>
        <end position="207"/>
    </location>
</feature>
<feature type="transmembrane region" description="Helical" evidence="2">
    <location>
        <begin position="149"/>
        <end position="169"/>
    </location>
</feature>
<gene>
    <name evidence="3" type="ordered locus">REQ_40290</name>
</gene>
<protein>
    <submittedName>
        <fullName evidence="3">Integral membrane protein</fullName>
    </submittedName>
</protein>
<accession>A0A3S5YBS4</accession>
<dbReference type="AlphaFoldDB" id="A0A3S5YBS4"/>
<evidence type="ECO:0000256" key="2">
    <source>
        <dbReference type="SAM" id="Phobius"/>
    </source>
</evidence>
<feature type="transmembrane region" description="Helical" evidence="2">
    <location>
        <begin position="116"/>
        <end position="137"/>
    </location>
</feature>
<dbReference type="Proteomes" id="UP001154400">
    <property type="component" value="Chromosome"/>
</dbReference>
<keyword evidence="2" id="KW-1133">Transmembrane helix</keyword>
<name>A0A3S5YBS4_RHOH1</name>
<organism evidence="3">
    <name type="scientific">Rhodococcus hoagii (strain 103S)</name>
    <name type="common">Rhodococcus equi</name>
    <dbReference type="NCBI Taxonomy" id="685727"/>
    <lineage>
        <taxon>Bacteria</taxon>
        <taxon>Bacillati</taxon>
        <taxon>Actinomycetota</taxon>
        <taxon>Actinomycetes</taxon>
        <taxon>Mycobacteriales</taxon>
        <taxon>Nocardiaceae</taxon>
        <taxon>Prescottella</taxon>
    </lineage>
</organism>
<feature type="transmembrane region" description="Helical" evidence="2">
    <location>
        <begin position="69"/>
        <end position="88"/>
    </location>
</feature>
<keyword evidence="2" id="KW-0812">Transmembrane</keyword>
<feature type="region of interest" description="Disordered" evidence="1">
    <location>
        <begin position="22"/>
        <end position="42"/>
    </location>
</feature>
<sequence>MASLFPARRTFRFRRFVPHAGYDSDVDTTGEPEATAHRPRPPRPYVAVAPLHVRAVDPGTAPRSLRAAVTTWALSFAAFAILAGALGIEYDAVVDALASGLGSRNPTADPTTVDQVAGLTVLGVGGVGLLLVLAAVLGIVRLRSGRGRVWLTAVAVLTVAGAVTAWSVLADAGDLTLHALTWAPLLQAGLAAVGTALLYTGAASAWLRQRGDAVR</sequence>
<dbReference type="EMBL" id="FN563149">
    <property type="protein sequence ID" value="CBH50008.1"/>
    <property type="molecule type" value="Genomic_DNA"/>
</dbReference>
<proteinExistence type="predicted"/>
<dbReference type="KEGG" id="req:REQ_40290"/>
<reference evidence="3" key="1">
    <citation type="journal article" date="2010" name="PLoS Genet.">
        <title>The genome of a pathogenic rhodococcus: cooptive virulence underpinned by key gene acquisitions.</title>
        <authorList>
            <person name="Letek M."/>
            <person name="Gonzalez P."/>
            <person name="Macarthur I."/>
            <person name="Rodriguez H."/>
            <person name="Freeman T.C."/>
            <person name="Valero-Rello A."/>
            <person name="Blanco M."/>
            <person name="Buckley T."/>
            <person name="Cherevach I."/>
            <person name="Fahey R."/>
            <person name="Hapeshi A."/>
            <person name="Holdstock J."/>
            <person name="Leadon D."/>
            <person name="Navas J."/>
            <person name="Ocampo A."/>
            <person name="Quail M.A."/>
            <person name="Sanders M."/>
            <person name="Scortti M.M."/>
            <person name="Prescott J.F."/>
            <person name="Fogarty U."/>
            <person name="Meijer W.G."/>
            <person name="Parkhill J."/>
            <person name="Bentley S.D."/>
            <person name="Vazquez-Boland J.A."/>
        </authorList>
    </citation>
    <scope>NUCLEOTIDE SEQUENCE [LARGE SCALE GENOMIC DNA]</scope>
    <source>
        <strain evidence="3 4">103S</strain>
    </source>
</reference>
<evidence type="ECO:0000313" key="3">
    <source>
        <dbReference type="EMBL" id="CBH50008.1"/>
    </source>
</evidence>
<keyword evidence="2" id="KW-0472">Membrane</keyword>